<evidence type="ECO:0000313" key="3">
    <source>
        <dbReference type="Proteomes" id="UP000694844"/>
    </source>
</evidence>
<reference evidence="4" key="1">
    <citation type="submission" date="2025-08" db="UniProtKB">
        <authorList>
            <consortium name="RefSeq"/>
        </authorList>
    </citation>
    <scope>IDENTIFICATION</scope>
    <source>
        <tissue evidence="4">Whole sample</tissue>
    </source>
</reference>
<name>A0A8B8B115_CRAVI</name>
<evidence type="ECO:0000256" key="1">
    <source>
        <dbReference type="SAM" id="Phobius"/>
    </source>
</evidence>
<feature type="signal peptide" evidence="2">
    <location>
        <begin position="1"/>
        <end position="21"/>
    </location>
</feature>
<dbReference type="Proteomes" id="UP000694844">
    <property type="component" value="Chromosome 8"/>
</dbReference>
<feature type="chain" id="PRO_5034244114" evidence="2">
    <location>
        <begin position="22"/>
        <end position="291"/>
    </location>
</feature>
<dbReference type="OrthoDB" id="6175550at2759"/>
<evidence type="ECO:0000313" key="4">
    <source>
        <dbReference type="RefSeq" id="XP_022297016.1"/>
    </source>
</evidence>
<keyword evidence="1" id="KW-0472">Membrane</keyword>
<evidence type="ECO:0000256" key="2">
    <source>
        <dbReference type="SAM" id="SignalP"/>
    </source>
</evidence>
<dbReference type="InterPro" id="IPR016187">
    <property type="entry name" value="CTDL_fold"/>
</dbReference>
<dbReference type="AlphaFoldDB" id="A0A8B8B115"/>
<dbReference type="SUPFAM" id="SSF56436">
    <property type="entry name" value="C-type lectin-like"/>
    <property type="match status" value="1"/>
</dbReference>
<dbReference type="RefSeq" id="XP_022297016.1">
    <property type="nucleotide sequence ID" value="XM_022441308.1"/>
</dbReference>
<organism evidence="3 4">
    <name type="scientific">Crassostrea virginica</name>
    <name type="common">Eastern oyster</name>
    <dbReference type="NCBI Taxonomy" id="6565"/>
    <lineage>
        <taxon>Eukaryota</taxon>
        <taxon>Metazoa</taxon>
        <taxon>Spiralia</taxon>
        <taxon>Lophotrochozoa</taxon>
        <taxon>Mollusca</taxon>
        <taxon>Bivalvia</taxon>
        <taxon>Autobranchia</taxon>
        <taxon>Pteriomorphia</taxon>
        <taxon>Ostreida</taxon>
        <taxon>Ostreoidea</taxon>
        <taxon>Ostreidae</taxon>
        <taxon>Crassostrea</taxon>
    </lineage>
</organism>
<keyword evidence="1" id="KW-1133">Transmembrane helix</keyword>
<dbReference type="GeneID" id="111106578"/>
<feature type="transmembrane region" description="Helical" evidence="1">
    <location>
        <begin position="221"/>
        <end position="243"/>
    </location>
</feature>
<protein>
    <submittedName>
        <fullName evidence="4">Uncharacterized protein LOC111106578 isoform X5</fullName>
    </submittedName>
</protein>
<gene>
    <name evidence="4" type="primary">LOC111106578</name>
</gene>
<keyword evidence="1" id="KW-0812">Transmembrane</keyword>
<accession>A0A8B8B115</accession>
<keyword evidence="2" id="KW-0732">Signal</keyword>
<sequence>METRFAVLLLSELYICMLARSLTWFEAQTLCRRYNQTLTLNKNESHHYYWTAFYKRTSHWIKIIDLHGSFPWRQGMEICKRENTYLIGNIMLSNITLVCAKLNNADPRWIGIVRDRYVRTEQGEVIAKSANRFFDSCEKCIDRKGKPHCVYEMCNTSLTANVYCSESSLIATLNTVEVEVTTLSIVKSTKDIATPLTVNDEDTTLTITNSIKEIYSRVVEIVVPIAVVLLLSICAVVVGIYYIRKKNLLEKDLNTDQNYSDLQLRLDSNSENQYEHLRNVVYENSSMEKSG</sequence>
<keyword evidence="3" id="KW-1185">Reference proteome</keyword>
<proteinExistence type="predicted"/>